<proteinExistence type="predicted"/>
<dbReference type="Proteomes" id="UP000219453">
    <property type="component" value="Unassembled WGS sequence"/>
</dbReference>
<feature type="compositionally biased region" description="Basic and acidic residues" evidence="1">
    <location>
        <begin position="1"/>
        <end position="11"/>
    </location>
</feature>
<protein>
    <submittedName>
        <fullName evidence="2">Uncharacterized protein</fullName>
    </submittedName>
</protein>
<dbReference type="EMBL" id="OBEJ01000001">
    <property type="protein sequence ID" value="SNZ03944.1"/>
    <property type="molecule type" value="Genomic_DNA"/>
</dbReference>
<dbReference type="RefSeq" id="WP_097007436.1">
    <property type="nucleotide sequence ID" value="NZ_OBEJ01000001.1"/>
</dbReference>
<evidence type="ECO:0000256" key="1">
    <source>
        <dbReference type="SAM" id="MobiDB-lite"/>
    </source>
</evidence>
<evidence type="ECO:0000313" key="2">
    <source>
        <dbReference type="EMBL" id="SNZ03944.1"/>
    </source>
</evidence>
<accession>A0A285N390</accession>
<reference evidence="2 3" key="1">
    <citation type="submission" date="2017-09" db="EMBL/GenBank/DDBJ databases">
        <authorList>
            <person name="Ehlers B."/>
            <person name="Leendertz F.H."/>
        </authorList>
    </citation>
    <scope>NUCLEOTIDE SEQUENCE [LARGE SCALE GENOMIC DNA]</scope>
    <source>
        <strain evidence="2 3">DSM 27208</strain>
    </source>
</reference>
<evidence type="ECO:0000313" key="3">
    <source>
        <dbReference type="Proteomes" id="UP000219453"/>
    </source>
</evidence>
<dbReference type="AlphaFoldDB" id="A0A285N390"/>
<name>A0A285N390_NATPI</name>
<keyword evidence="3" id="KW-1185">Reference proteome</keyword>
<feature type="region of interest" description="Disordered" evidence="1">
    <location>
        <begin position="1"/>
        <end position="37"/>
    </location>
</feature>
<sequence length="65" mass="6750">MALERLRKSSAESDEQPAQPDGIEVTPNDETASDGSRMGTLTKVLGAVAVAAAVVIAVRRVRAGE</sequence>
<organism evidence="2 3">
    <name type="scientific">Natronoarchaeum philippinense</name>
    <dbReference type="NCBI Taxonomy" id="558529"/>
    <lineage>
        <taxon>Archaea</taxon>
        <taxon>Methanobacteriati</taxon>
        <taxon>Methanobacteriota</taxon>
        <taxon>Stenosarchaea group</taxon>
        <taxon>Halobacteria</taxon>
        <taxon>Halobacteriales</taxon>
        <taxon>Natronoarchaeaceae</taxon>
    </lineage>
</organism>
<gene>
    <name evidence="2" type="ORF">SAMN06269185_0409</name>
</gene>